<dbReference type="KEGG" id="rpod:E0E05_16115"/>
<dbReference type="PIRSF" id="PIRSF016049">
    <property type="entry name" value="Man_dehyd"/>
    <property type="match status" value="1"/>
</dbReference>
<dbReference type="OrthoDB" id="9780250at2"/>
<dbReference type="GO" id="GO:0030145">
    <property type="term" value="F:manganese ion binding"/>
    <property type="evidence" value="ECO:0007669"/>
    <property type="project" value="TreeGrafter"/>
</dbReference>
<dbReference type="NCBIfam" id="NF003027">
    <property type="entry name" value="PRK03906.1"/>
    <property type="match status" value="1"/>
</dbReference>
<keyword evidence="7 9" id="KW-0464">Manganese</keyword>
<dbReference type="GO" id="GO:0042840">
    <property type="term" value="P:D-glucuronate catabolic process"/>
    <property type="evidence" value="ECO:0007669"/>
    <property type="project" value="TreeGrafter"/>
</dbReference>
<evidence type="ECO:0000256" key="5">
    <source>
        <dbReference type="ARBA" id="ARBA00012927"/>
    </source>
</evidence>
<comment type="similarity">
    <text evidence="4 9">Belongs to the mannonate dehydratase family.</text>
</comment>
<gene>
    <name evidence="9 10" type="primary">uxuA</name>
    <name evidence="10" type="ORF">E0E05_16115</name>
</gene>
<dbReference type="GeneID" id="90768832"/>
<accession>A0A4V1A4A9</accession>
<evidence type="ECO:0000256" key="7">
    <source>
        <dbReference type="ARBA" id="ARBA00023211"/>
    </source>
</evidence>
<dbReference type="PANTHER" id="PTHR30387:SF2">
    <property type="entry name" value="MANNONATE DEHYDRATASE"/>
    <property type="match status" value="1"/>
</dbReference>
<protein>
    <recommendedName>
        <fullName evidence="5 9">Mannonate dehydratase</fullName>
        <ecNumber evidence="5 9">4.2.1.8</ecNumber>
    </recommendedName>
    <alternativeName>
        <fullName evidence="9">D-mannonate hydro-lyase</fullName>
    </alternativeName>
</protein>
<evidence type="ECO:0000313" key="11">
    <source>
        <dbReference type="Proteomes" id="UP000293719"/>
    </source>
</evidence>
<reference evidence="10 11" key="1">
    <citation type="journal article" date="2017" name="Int. J. Syst. Evol. Microbiol.">
        <title>Roseitalea porphyridii gen. nov., sp. nov., isolated from a red alga, and reclassification of Hoeflea suaedae Chung et al. 2013 as Pseudohoeflea suaedae gen. nov., comb. nov.</title>
        <authorList>
            <person name="Hyeon J.W."/>
            <person name="Jeong S.E."/>
            <person name="Baek K."/>
            <person name="Jeon C.O."/>
        </authorList>
    </citation>
    <scope>NUCLEOTIDE SEQUENCE [LARGE SCALE GENOMIC DNA]</scope>
    <source>
        <strain evidence="10 11">MA7-20</strain>
    </source>
</reference>
<dbReference type="RefSeq" id="WP_131617622.1">
    <property type="nucleotide sequence ID" value="NZ_CP036532.1"/>
</dbReference>
<evidence type="ECO:0000256" key="6">
    <source>
        <dbReference type="ARBA" id="ARBA00023004"/>
    </source>
</evidence>
<comment type="catalytic activity">
    <reaction evidence="1 9">
        <text>D-mannonate = 2-dehydro-3-deoxy-D-gluconate + H2O</text>
        <dbReference type="Rhea" id="RHEA:20097"/>
        <dbReference type="ChEBI" id="CHEBI:15377"/>
        <dbReference type="ChEBI" id="CHEBI:17767"/>
        <dbReference type="ChEBI" id="CHEBI:57990"/>
        <dbReference type="EC" id="4.2.1.8"/>
    </reaction>
</comment>
<dbReference type="EMBL" id="CP036532">
    <property type="protein sequence ID" value="QBK31978.1"/>
    <property type="molecule type" value="Genomic_DNA"/>
</dbReference>
<evidence type="ECO:0000256" key="8">
    <source>
        <dbReference type="ARBA" id="ARBA00023239"/>
    </source>
</evidence>
<dbReference type="Proteomes" id="UP000293719">
    <property type="component" value="Chromosome"/>
</dbReference>
<dbReference type="UniPathway" id="UPA00246"/>
<keyword evidence="11" id="KW-1185">Reference proteome</keyword>
<dbReference type="Gene3D" id="3.20.20.150">
    <property type="entry name" value="Divalent-metal-dependent TIM barrel enzymes"/>
    <property type="match status" value="1"/>
</dbReference>
<keyword evidence="8 9" id="KW-0456">Lyase</keyword>
<dbReference type="NCBIfam" id="TIGR00695">
    <property type="entry name" value="uxuA"/>
    <property type="match status" value="1"/>
</dbReference>
<evidence type="ECO:0000256" key="2">
    <source>
        <dbReference type="ARBA" id="ARBA00002713"/>
    </source>
</evidence>
<evidence type="ECO:0000256" key="1">
    <source>
        <dbReference type="ARBA" id="ARBA00001794"/>
    </source>
</evidence>
<comment type="pathway">
    <text evidence="3 9">Carbohydrate metabolism; pentose and glucuronate interconversion.</text>
</comment>
<evidence type="ECO:0000313" key="10">
    <source>
        <dbReference type="EMBL" id="QBK31978.1"/>
    </source>
</evidence>
<dbReference type="AlphaFoldDB" id="A0A4V1A4A9"/>
<organism evidence="10 11">
    <name type="scientific">Roseitalea porphyridii</name>
    <dbReference type="NCBI Taxonomy" id="1852022"/>
    <lineage>
        <taxon>Bacteria</taxon>
        <taxon>Pseudomonadati</taxon>
        <taxon>Pseudomonadota</taxon>
        <taxon>Alphaproteobacteria</taxon>
        <taxon>Hyphomicrobiales</taxon>
        <taxon>Ahrensiaceae</taxon>
        <taxon>Roseitalea</taxon>
    </lineage>
</organism>
<proteinExistence type="inferred from homology"/>
<comment type="cofactor">
    <cofactor evidence="9">
        <name>Fe(2+)</name>
        <dbReference type="ChEBI" id="CHEBI:29033"/>
    </cofactor>
    <cofactor evidence="9">
        <name>Mn(2+)</name>
        <dbReference type="ChEBI" id="CHEBI:29035"/>
    </cofactor>
</comment>
<comment type="function">
    <text evidence="2 9">Catalyzes the dehydration of D-mannonate.</text>
</comment>
<dbReference type="HAMAP" id="MF_00106">
    <property type="entry name" value="UxuA"/>
    <property type="match status" value="1"/>
</dbReference>
<evidence type="ECO:0000256" key="4">
    <source>
        <dbReference type="ARBA" id="ARBA00007389"/>
    </source>
</evidence>
<keyword evidence="6 9" id="KW-0408">Iron</keyword>
<sequence>MLESWRWFGHGDPVTLGDIRQTGATGIVTALHDFYDGQAWPGDRIVKHKASIETAGLTWAVTESIPVHPAIKQGARNANRHIDAWVETLRNLAANGVTTICYNYMPVVDWTRTDLRHRTESGGLALRFDPVAFAAYDLFVLRRADADYPEPVARAARARLDAMDEDAVAALETTIIAGLPGSEQSHGREDIRAAIAEFAGMSADDLRGTLIAFLERVIPAAEEAGARLCLHPDDPPMPLFGLPRVVCTAEDYRKIFSAVPSVANGMTLCAGSLGARADNDVIAIAREFAPRIHFAHLRNVRRDDSGAFFESDHLDGDVDMVGLVGVLLEEEARRRAEGRADAEIPMRPDHGHLLLDDIGKQTNPGYSAIGRLKGLAELRGVMRAFSARPA</sequence>
<name>A0A4V1A4A9_9HYPH</name>
<dbReference type="GO" id="GO:0008198">
    <property type="term" value="F:ferrous iron binding"/>
    <property type="evidence" value="ECO:0007669"/>
    <property type="project" value="TreeGrafter"/>
</dbReference>
<dbReference type="SUPFAM" id="SSF51658">
    <property type="entry name" value="Xylose isomerase-like"/>
    <property type="match status" value="1"/>
</dbReference>
<dbReference type="PANTHER" id="PTHR30387">
    <property type="entry name" value="MANNONATE DEHYDRATASE"/>
    <property type="match status" value="1"/>
</dbReference>
<dbReference type="InterPro" id="IPR036237">
    <property type="entry name" value="Xyl_isomerase-like_sf"/>
</dbReference>
<dbReference type="GO" id="GO:0008927">
    <property type="term" value="F:mannonate dehydratase activity"/>
    <property type="evidence" value="ECO:0007669"/>
    <property type="project" value="UniProtKB-UniRule"/>
</dbReference>
<dbReference type="Pfam" id="PF03786">
    <property type="entry name" value="UxuA"/>
    <property type="match status" value="1"/>
</dbReference>
<evidence type="ECO:0000256" key="3">
    <source>
        <dbReference type="ARBA" id="ARBA00004892"/>
    </source>
</evidence>
<dbReference type="InterPro" id="IPR004628">
    <property type="entry name" value="Man_deHydtase"/>
</dbReference>
<dbReference type="EC" id="4.2.1.8" evidence="5 9"/>
<evidence type="ECO:0000256" key="9">
    <source>
        <dbReference type="HAMAP-Rule" id="MF_00106"/>
    </source>
</evidence>